<dbReference type="EMBL" id="SMBP01000013">
    <property type="protein sequence ID" value="TCU58432.1"/>
    <property type="molecule type" value="Genomic_DNA"/>
</dbReference>
<evidence type="ECO:0000259" key="7">
    <source>
        <dbReference type="PROSITE" id="PS51093"/>
    </source>
</evidence>
<comment type="caution">
    <text evidence="8">The sequence shown here is derived from an EMBL/GenBank/DDBJ whole genome shotgun (WGS) entry which is preliminary data.</text>
</comment>
<dbReference type="InterPro" id="IPR050890">
    <property type="entry name" value="PTS_EIIA_component"/>
</dbReference>
<keyword evidence="5" id="KW-0598">Phosphotransferase system</keyword>
<dbReference type="PROSITE" id="PS00371">
    <property type="entry name" value="PTS_EIIA_TYPE_1_HIS"/>
    <property type="match status" value="1"/>
</dbReference>
<name>A0A4R3T9V1_9FIRM</name>
<dbReference type="PROSITE" id="PS51093">
    <property type="entry name" value="PTS_EIIA_TYPE_1"/>
    <property type="match status" value="1"/>
</dbReference>
<dbReference type="InterPro" id="IPR001127">
    <property type="entry name" value="PTS_EIIA_1_perm"/>
</dbReference>
<dbReference type="Proteomes" id="UP000295773">
    <property type="component" value="Unassembled WGS sequence"/>
</dbReference>
<evidence type="ECO:0000256" key="3">
    <source>
        <dbReference type="ARBA" id="ARBA00022597"/>
    </source>
</evidence>
<keyword evidence="3" id="KW-0762">Sugar transport</keyword>
<comment type="subcellular location">
    <subcellularLocation>
        <location evidence="1">Cytoplasm</location>
    </subcellularLocation>
</comment>
<dbReference type="PANTHER" id="PTHR45008:SF1">
    <property type="entry name" value="PTS SYSTEM GLUCOSE-SPECIFIC EIIA COMPONENT"/>
    <property type="match status" value="1"/>
</dbReference>
<evidence type="ECO:0000256" key="1">
    <source>
        <dbReference type="ARBA" id="ARBA00004496"/>
    </source>
</evidence>
<evidence type="ECO:0000313" key="8">
    <source>
        <dbReference type="EMBL" id="TCU58432.1"/>
    </source>
</evidence>
<protein>
    <submittedName>
        <fullName evidence="8">Glucose-specific phosphotransferase system IIA component</fullName>
    </submittedName>
</protein>
<dbReference type="GO" id="GO:0005737">
    <property type="term" value="C:cytoplasm"/>
    <property type="evidence" value="ECO:0007669"/>
    <property type="project" value="UniProtKB-SubCell"/>
</dbReference>
<organism evidence="8 9">
    <name type="scientific">Longicatena caecimuris</name>
    <dbReference type="NCBI Taxonomy" id="1796635"/>
    <lineage>
        <taxon>Bacteria</taxon>
        <taxon>Bacillati</taxon>
        <taxon>Bacillota</taxon>
        <taxon>Erysipelotrichia</taxon>
        <taxon>Erysipelotrichales</taxon>
        <taxon>Erysipelotrichaceae</taxon>
        <taxon>Longicatena</taxon>
    </lineage>
</organism>
<dbReference type="GO" id="GO:0009401">
    <property type="term" value="P:phosphoenolpyruvate-dependent sugar phosphotransferase system"/>
    <property type="evidence" value="ECO:0007669"/>
    <property type="project" value="UniProtKB-KW"/>
</dbReference>
<evidence type="ECO:0000256" key="6">
    <source>
        <dbReference type="ARBA" id="ARBA00022777"/>
    </source>
</evidence>
<proteinExistence type="predicted"/>
<evidence type="ECO:0000256" key="2">
    <source>
        <dbReference type="ARBA" id="ARBA00022448"/>
    </source>
</evidence>
<keyword evidence="2" id="KW-0813">Transport</keyword>
<dbReference type="Pfam" id="PF00358">
    <property type="entry name" value="PTS_EIIA_1"/>
    <property type="match status" value="1"/>
</dbReference>
<dbReference type="Gene3D" id="2.70.70.10">
    <property type="entry name" value="Glucose Permease (Domain IIA)"/>
    <property type="match status" value="1"/>
</dbReference>
<keyword evidence="6" id="KW-0418">Kinase</keyword>
<keyword evidence="4 8" id="KW-0808">Transferase</keyword>
<dbReference type="GO" id="GO:0016301">
    <property type="term" value="F:kinase activity"/>
    <property type="evidence" value="ECO:0007669"/>
    <property type="project" value="UniProtKB-KW"/>
</dbReference>
<dbReference type="NCBIfam" id="TIGR00830">
    <property type="entry name" value="PTBA"/>
    <property type="match status" value="1"/>
</dbReference>
<dbReference type="PANTHER" id="PTHR45008">
    <property type="entry name" value="PTS SYSTEM GLUCOSE-SPECIFIC EIIA COMPONENT"/>
    <property type="match status" value="1"/>
</dbReference>
<dbReference type="AlphaFoldDB" id="A0A4R3T9V1"/>
<feature type="domain" description="PTS EIIA type-1" evidence="7">
    <location>
        <begin position="32"/>
        <end position="136"/>
    </location>
</feature>
<sequence length="163" mass="18417">MRISIFKNQKVNETEIVSPCEGKLKRLETSNDEVFALKTLGEGFFVRASDSQIYAPVSGVVTSIFPTKHAIGIQTKNGMDVMLHIGVDTVKLQKNTIESRLQVHDVVKKMQPICEIDLITFKKLGILPDVYVFVTNSAEYDIKAIREEQDIYEGDVVLKCIRR</sequence>
<gene>
    <name evidence="8" type="ORF">EDD61_11356</name>
</gene>
<evidence type="ECO:0000256" key="5">
    <source>
        <dbReference type="ARBA" id="ARBA00022683"/>
    </source>
</evidence>
<dbReference type="GeneID" id="73795810"/>
<keyword evidence="9" id="KW-1185">Reference proteome</keyword>
<dbReference type="RefSeq" id="WP_008688181.1">
    <property type="nucleotide sequence ID" value="NZ_AP024510.1"/>
</dbReference>
<accession>A0A4R3T9V1</accession>
<dbReference type="InterPro" id="IPR011055">
    <property type="entry name" value="Dup_hybrid_motif"/>
</dbReference>
<evidence type="ECO:0000256" key="4">
    <source>
        <dbReference type="ARBA" id="ARBA00022679"/>
    </source>
</evidence>
<reference evidence="8 9" key="1">
    <citation type="submission" date="2019-03" db="EMBL/GenBank/DDBJ databases">
        <title>Genomic Encyclopedia of Type Strains, Phase IV (KMG-IV): sequencing the most valuable type-strain genomes for metagenomic binning, comparative biology and taxonomic classification.</title>
        <authorList>
            <person name="Goeker M."/>
        </authorList>
    </citation>
    <scope>NUCLEOTIDE SEQUENCE [LARGE SCALE GENOMIC DNA]</scope>
    <source>
        <strain evidence="8 9">DSM 29481</strain>
    </source>
</reference>
<dbReference type="SUPFAM" id="SSF51261">
    <property type="entry name" value="Duplicated hybrid motif"/>
    <property type="match status" value="1"/>
</dbReference>
<evidence type="ECO:0000313" key="9">
    <source>
        <dbReference type="Proteomes" id="UP000295773"/>
    </source>
</evidence>